<organism evidence="1 2">
    <name type="scientific">Actinobacillus minor NM305</name>
    <dbReference type="NCBI Taxonomy" id="637911"/>
    <lineage>
        <taxon>Bacteria</taxon>
        <taxon>Pseudomonadati</taxon>
        <taxon>Pseudomonadota</taxon>
        <taxon>Gammaproteobacteria</taxon>
        <taxon>Pasteurellales</taxon>
        <taxon>Pasteurellaceae</taxon>
        <taxon>Actinobacillus</taxon>
    </lineage>
</organism>
<reference evidence="1 2" key="1">
    <citation type="journal article" date="2010" name="Vet. Microbiol.">
        <title>Production of haemolysins by strains of the Actinobacillus minor/porcitonsillarum complex.</title>
        <authorList>
            <person name="Arya G."/>
            <person name="Niven D.F."/>
        </authorList>
    </citation>
    <scope>NUCLEOTIDE SEQUENCE [LARGE SCALE GENOMIC DNA]</scope>
    <source>
        <strain evidence="1 2">NM305</strain>
    </source>
</reference>
<dbReference type="Proteomes" id="UP000005532">
    <property type="component" value="Unassembled WGS sequence"/>
</dbReference>
<comment type="caution">
    <text evidence="1">The sequence shown here is derived from an EMBL/GenBank/DDBJ whole genome shotgun (WGS) entry which is preliminary data.</text>
</comment>
<protein>
    <submittedName>
        <fullName evidence="1">Uncharacterized protein</fullName>
    </submittedName>
</protein>
<proteinExistence type="predicted"/>
<dbReference type="AlphaFoldDB" id="C5RYM2"/>
<evidence type="ECO:0000313" key="2">
    <source>
        <dbReference type="Proteomes" id="UP000005532"/>
    </source>
</evidence>
<dbReference type="OrthoDB" id="6945410at2"/>
<accession>C5RYM2</accession>
<dbReference type="RefSeq" id="WP_005821849.1">
    <property type="nucleotide sequence ID" value="NZ_ACQL01000001.1"/>
</dbReference>
<gene>
    <name evidence="1" type="ORF">AM305_00250</name>
</gene>
<sequence length="294" mass="34219">MSDKEDFISKTFGDEVLNKIKNIHRGGHNANKGQAYEEQFVLSKVLELASSKYGSWSFHIISRQNLDFFDDICHFDQSENIKYNYQAKNSSLGSANWNHEHSERARYQIEIDFDYHKVRSSKNYLVVPDKEKQMNNLDLIPDDLKKYCDSIYFPYSSDKLDKQYFEPHLSKMTKSSYPDDQDYALNVLRGALSNNITPSSIKDIFRRMESQTYPNPFINEESIELPAFVGVHLDRIGLPYKYDGNNLIIQMLLEIRVPRRALGYIDQNKFQKLGTKQEICSYLMTISSEALKGN</sequence>
<dbReference type="EMBL" id="ACQL01000001">
    <property type="protein sequence ID" value="EER48291.1"/>
    <property type="molecule type" value="Genomic_DNA"/>
</dbReference>
<evidence type="ECO:0000313" key="1">
    <source>
        <dbReference type="EMBL" id="EER48291.1"/>
    </source>
</evidence>
<dbReference type="eggNOG" id="ENOG502ZAN9">
    <property type="taxonomic scope" value="Bacteria"/>
</dbReference>
<name>C5RYM2_9PAST</name>